<organism evidence="1 2">
    <name type="scientific">Flavonifractor plautii ATCC 29863</name>
    <dbReference type="NCBI Taxonomy" id="411475"/>
    <lineage>
        <taxon>Bacteria</taxon>
        <taxon>Bacillati</taxon>
        <taxon>Bacillota</taxon>
        <taxon>Clostridia</taxon>
        <taxon>Eubacteriales</taxon>
        <taxon>Oscillospiraceae</taxon>
        <taxon>Flavonifractor</taxon>
    </lineage>
</organism>
<dbReference type="GeneID" id="63971899"/>
<sequence length="171" mass="19368">MESIEVLEAGKLLSFRFDEMLNYHGPGFPGGVAHGFKVMQRAFPLLDDGNLLERREISFVTAFPGPGARDAFELVTRCLTDGRYVVDKELPEAANELESPGGRYYFRLSYRGRSVAVTLRPGYVREEFIQLARKKGRTEAEERVLAGMKRDMAARLMAAKARDVYNANWEK</sequence>
<protein>
    <recommendedName>
        <fullName evidence="3">Formylmethanofuran dehydrogenase subunit E domain-containing protein</fullName>
    </recommendedName>
</protein>
<proteinExistence type="predicted"/>
<evidence type="ECO:0000313" key="1">
    <source>
        <dbReference type="EMBL" id="EHM51839.1"/>
    </source>
</evidence>
<dbReference type="RefSeq" id="WP_007490281.1">
    <property type="nucleotide sequence ID" value="NZ_JH417727.1"/>
</dbReference>
<gene>
    <name evidence="1" type="ORF">HMPREF0372_01682</name>
</gene>
<dbReference type="HOGENOM" id="CLU_126058_0_0_9"/>
<dbReference type="AlphaFoldDB" id="G9YQ89"/>
<evidence type="ECO:0000313" key="2">
    <source>
        <dbReference type="Proteomes" id="UP000004459"/>
    </source>
</evidence>
<name>G9YQ89_FLAPL</name>
<dbReference type="EMBL" id="AGCK01000128">
    <property type="protein sequence ID" value="EHM51839.1"/>
    <property type="molecule type" value="Genomic_DNA"/>
</dbReference>
<dbReference type="PATRIC" id="fig|411475.3.peg.1450"/>
<reference evidence="1 2" key="1">
    <citation type="submission" date="2011-08" db="EMBL/GenBank/DDBJ databases">
        <authorList>
            <person name="Weinstock G."/>
            <person name="Sodergren E."/>
            <person name="Clifton S."/>
            <person name="Fulton L."/>
            <person name="Fulton B."/>
            <person name="Courtney L."/>
            <person name="Fronick C."/>
            <person name="Harrison M."/>
            <person name="Strong C."/>
            <person name="Farmer C."/>
            <person name="Delahaunty K."/>
            <person name="Markovic C."/>
            <person name="Hall O."/>
            <person name="Minx P."/>
            <person name="Tomlinson C."/>
            <person name="Mitreva M."/>
            <person name="Hou S."/>
            <person name="Chen J."/>
            <person name="Wollam A."/>
            <person name="Pepin K.H."/>
            <person name="Johnson M."/>
            <person name="Bhonagiri V."/>
            <person name="Zhang X."/>
            <person name="Suruliraj S."/>
            <person name="Warren W."/>
            <person name="Chinwalla A."/>
            <person name="Mardis E.R."/>
            <person name="Wilson R.K."/>
        </authorList>
    </citation>
    <scope>NUCLEOTIDE SEQUENCE [LARGE SCALE GENOMIC DNA]</scope>
    <source>
        <strain evidence="1 2">ATCC 29863</strain>
    </source>
</reference>
<accession>G9YQ89</accession>
<dbReference type="Proteomes" id="UP000004459">
    <property type="component" value="Unassembled WGS sequence"/>
</dbReference>
<comment type="caution">
    <text evidence="1">The sequence shown here is derived from an EMBL/GenBank/DDBJ whole genome shotgun (WGS) entry which is preliminary data.</text>
</comment>
<evidence type="ECO:0008006" key="3">
    <source>
        <dbReference type="Google" id="ProtNLM"/>
    </source>
</evidence>